<evidence type="ECO:0000313" key="10">
    <source>
        <dbReference type="EMBL" id="MDO1450127.1"/>
    </source>
</evidence>
<keyword evidence="4 7" id="KW-1133">Transmembrane helix</keyword>
<dbReference type="InterPro" id="IPR003838">
    <property type="entry name" value="ABC3_permease_C"/>
</dbReference>
<dbReference type="PANTHER" id="PTHR30572:SF18">
    <property type="entry name" value="ABC-TYPE MACROLIDE FAMILY EXPORT SYSTEM PERMEASE COMPONENT 2"/>
    <property type="match status" value="1"/>
</dbReference>
<dbReference type="Pfam" id="PF02687">
    <property type="entry name" value="FtsX"/>
    <property type="match status" value="2"/>
</dbReference>
<reference evidence="10" key="1">
    <citation type="submission" date="2023-07" db="EMBL/GenBank/DDBJ databases">
        <title>The genome sequence of Rhodocytophaga aerolata KACC 12507.</title>
        <authorList>
            <person name="Zhang X."/>
        </authorList>
    </citation>
    <scope>NUCLEOTIDE SEQUENCE</scope>
    <source>
        <strain evidence="10">KACC 12507</strain>
    </source>
</reference>
<evidence type="ECO:0000256" key="4">
    <source>
        <dbReference type="ARBA" id="ARBA00022989"/>
    </source>
</evidence>
<feature type="transmembrane region" description="Helical" evidence="7">
    <location>
        <begin position="105"/>
        <end position="126"/>
    </location>
</feature>
<dbReference type="InterPro" id="IPR047699">
    <property type="entry name" value="Permease_put_prefix"/>
</dbReference>
<keyword evidence="2" id="KW-1003">Cell membrane</keyword>
<dbReference type="Pfam" id="PF12704">
    <property type="entry name" value="MacB_PCD"/>
    <property type="match status" value="2"/>
</dbReference>
<feature type="transmembrane region" description="Helical" evidence="7">
    <location>
        <begin position="842"/>
        <end position="865"/>
    </location>
</feature>
<keyword evidence="11" id="KW-1185">Reference proteome</keyword>
<keyword evidence="6" id="KW-0175">Coiled coil</keyword>
<dbReference type="RefSeq" id="WP_302040930.1">
    <property type="nucleotide sequence ID" value="NZ_JAUKPO010000026.1"/>
</dbReference>
<evidence type="ECO:0000256" key="7">
    <source>
        <dbReference type="SAM" id="Phobius"/>
    </source>
</evidence>
<feature type="transmembrane region" description="Helical" evidence="7">
    <location>
        <begin position="416"/>
        <end position="443"/>
    </location>
</feature>
<feature type="transmembrane region" description="Helical" evidence="7">
    <location>
        <begin position="369"/>
        <end position="389"/>
    </location>
</feature>
<gene>
    <name evidence="10" type="ORF">Q0590_27850</name>
</gene>
<feature type="domain" description="MacB-like periplasmic core" evidence="9">
    <location>
        <begin position="104"/>
        <end position="327"/>
    </location>
</feature>
<feature type="domain" description="MacB-like periplasmic core" evidence="9">
    <location>
        <begin position="543"/>
        <end position="720"/>
    </location>
</feature>
<dbReference type="PANTHER" id="PTHR30572">
    <property type="entry name" value="MEMBRANE COMPONENT OF TRANSPORTER-RELATED"/>
    <property type="match status" value="1"/>
</dbReference>
<sequence>MNQDRHKFQPPSWIDKFLQWQLPEDQFEEVQGDMLELYVHWVEEKGERTANWLYFLNAFTFLRPLPKRKPFSKINHYSQANTSHMIANYLKVGFRNLIRQKAYSCINIGGLSIGLACCITIGLYIWDEYKFDRFHTNYRHIYRVVEQQTQAGTLYDVASTPGPLAPSLKTDFAEIQQTCRISEAWWAGNLQTGEKVIEPENILVTDNSFFQVFDFKLIQGNPQKVLLHPDEVVISETLAQKFFRENWMQAGNILGRQIKLKDGRLLTLSGVAENPPLHSQIQFDVLLSCRYDELHSDNYKWQSNDYQTYVLVSQDADVAALKEKLKNYLQKHIKLTNATTLSLQPLSAIYLYSDFDFHTDWGKRGNITYVRVFMAVGTIILLIAVFNFINLSTARAMSRAKEVGVRKAIGALRKQLIVQFLSEASSMTVIAVMLSFLLLQLFLPILNEIAGKSLAVPFTDPAFVFALLGFTLLVSLLAGIYPALYLSHFNPAKVLKGFQSQQSAQFFRQSLVVSQFALSVILITGTIVIYKQLAFMQNKNLGFDKSQLLHVYLPEELRNKASVIKTDLEKLPSIAGVASTSGNLVDVNQSTTHFTWETQPPGASILITHLNIDPDFLTTTGMRLLAGRNFNPAITTDTSSAFIINEIAARQMSWTIEEAIGKKIRFWDVEGTVIGVVNDFHYRPMTTAIAPLLFRYWPKESISGLFVKAKPNGVKETISAIEQVHKRYNVLATLDYQFVDQMLEKQYRTEQNTARIVFYFSILAIMVSCLGLFGLATHTAERRTKEIGVRKILGASVAHIVLLFSSDFLKLVLISFVISSPIAWYALHRWLQDFAYSIRVEWWIFIVTGVLVVTITSLTVSFQAIKAAIANPVKSLRNE</sequence>
<evidence type="ECO:0000313" key="11">
    <source>
        <dbReference type="Proteomes" id="UP001168528"/>
    </source>
</evidence>
<protein>
    <submittedName>
        <fullName evidence="10">ABC transporter permease</fullName>
    </submittedName>
</protein>
<keyword evidence="3 7" id="KW-0812">Transmembrane</keyword>
<evidence type="ECO:0000256" key="2">
    <source>
        <dbReference type="ARBA" id="ARBA00022475"/>
    </source>
</evidence>
<evidence type="ECO:0000256" key="1">
    <source>
        <dbReference type="ARBA" id="ARBA00004651"/>
    </source>
</evidence>
<dbReference type="EMBL" id="JAUKPO010000026">
    <property type="protein sequence ID" value="MDO1450127.1"/>
    <property type="molecule type" value="Genomic_DNA"/>
</dbReference>
<feature type="transmembrane region" description="Helical" evidence="7">
    <location>
        <begin position="756"/>
        <end position="776"/>
    </location>
</feature>
<evidence type="ECO:0000256" key="3">
    <source>
        <dbReference type="ARBA" id="ARBA00022692"/>
    </source>
</evidence>
<dbReference type="InterPro" id="IPR025857">
    <property type="entry name" value="MacB_PCD"/>
</dbReference>
<evidence type="ECO:0000259" key="8">
    <source>
        <dbReference type="Pfam" id="PF02687"/>
    </source>
</evidence>
<keyword evidence="5 7" id="KW-0472">Membrane</keyword>
<dbReference type="NCBIfam" id="NF038404">
    <property type="entry name" value="perm_prefix_2"/>
    <property type="match status" value="1"/>
</dbReference>
<comment type="subcellular location">
    <subcellularLocation>
        <location evidence="1">Cell membrane</location>
        <topology evidence="1">Multi-pass membrane protein</topology>
    </subcellularLocation>
</comment>
<accession>A0ABT8RDG0</accession>
<feature type="transmembrane region" description="Helical" evidence="7">
    <location>
        <begin position="797"/>
        <end position="822"/>
    </location>
</feature>
<feature type="coiled-coil region" evidence="6">
    <location>
        <begin position="311"/>
        <end position="338"/>
    </location>
</feature>
<dbReference type="Proteomes" id="UP001168528">
    <property type="component" value="Unassembled WGS sequence"/>
</dbReference>
<organism evidence="10 11">
    <name type="scientific">Rhodocytophaga aerolata</name>
    <dbReference type="NCBI Taxonomy" id="455078"/>
    <lineage>
        <taxon>Bacteria</taxon>
        <taxon>Pseudomonadati</taxon>
        <taxon>Bacteroidota</taxon>
        <taxon>Cytophagia</taxon>
        <taxon>Cytophagales</taxon>
        <taxon>Rhodocytophagaceae</taxon>
        <taxon>Rhodocytophaga</taxon>
    </lineage>
</organism>
<comment type="caution">
    <text evidence="10">The sequence shown here is derived from an EMBL/GenBank/DDBJ whole genome shotgun (WGS) entry which is preliminary data.</text>
</comment>
<feature type="transmembrane region" description="Helical" evidence="7">
    <location>
        <begin position="506"/>
        <end position="530"/>
    </location>
</feature>
<evidence type="ECO:0000256" key="5">
    <source>
        <dbReference type="ARBA" id="ARBA00023136"/>
    </source>
</evidence>
<proteinExistence type="predicted"/>
<evidence type="ECO:0000256" key="6">
    <source>
        <dbReference type="SAM" id="Coils"/>
    </source>
</evidence>
<feature type="domain" description="ABC3 transporter permease C-terminal" evidence="8">
    <location>
        <begin position="760"/>
        <end position="872"/>
    </location>
</feature>
<feature type="domain" description="ABC3 transporter permease C-terminal" evidence="8">
    <location>
        <begin position="375"/>
        <end position="491"/>
    </location>
</feature>
<name>A0ABT8RDG0_9BACT</name>
<dbReference type="InterPro" id="IPR050250">
    <property type="entry name" value="Macrolide_Exporter_MacB"/>
</dbReference>
<evidence type="ECO:0000259" key="9">
    <source>
        <dbReference type="Pfam" id="PF12704"/>
    </source>
</evidence>
<feature type="transmembrane region" description="Helical" evidence="7">
    <location>
        <begin position="463"/>
        <end position="486"/>
    </location>
</feature>